<dbReference type="InterPro" id="IPR036097">
    <property type="entry name" value="HisK_dim/P_sf"/>
</dbReference>
<feature type="domain" description="Histidine kinase" evidence="12">
    <location>
        <begin position="237"/>
        <end position="438"/>
    </location>
</feature>
<keyword evidence="6 11" id="KW-0812">Transmembrane</keyword>
<keyword evidence="7 14" id="KW-0418">Kinase</keyword>
<dbReference type="PROSITE" id="PS50109">
    <property type="entry name" value="HIS_KIN"/>
    <property type="match status" value="1"/>
</dbReference>
<evidence type="ECO:0000256" key="2">
    <source>
        <dbReference type="ARBA" id="ARBA00004370"/>
    </source>
</evidence>
<dbReference type="InterPro" id="IPR003661">
    <property type="entry name" value="HisK_dim/P_dom"/>
</dbReference>
<accession>A0A1H5SV09</accession>
<feature type="transmembrane region" description="Helical" evidence="11">
    <location>
        <begin position="28"/>
        <end position="50"/>
    </location>
</feature>
<keyword evidence="5" id="KW-0808">Transferase</keyword>
<evidence type="ECO:0000313" key="14">
    <source>
        <dbReference type="EMBL" id="SEF54422.1"/>
    </source>
</evidence>
<dbReference type="PRINTS" id="PR00344">
    <property type="entry name" value="BCTRLSENSOR"/>
</dbReference>
<dbReference type="PANTHER" id="PTHR45436:SF16">
    <property type="entry name" value="HISTIDINE KINASE"/>
    <property type="match status" value="1"/>
</dbReference>
<evidence type="ECO:0000313" key="15">
    <source>
        <dbReference type="Proteomes" id="UP000236751"/>
    </source>
</evidence>
<evidence type="ECO:0000256" key="1">
    <source>
        <dbReference type="ARBA" id="ARBA00000085"/>
    </source>
</evidence>
<dbReference type="InterPro" id="IPR050428">
    <property type="entry name" value="TCS_sensor_his_kinase"/>
</dbReference>
<dbReference type="InterPro" id="IPR004358">
    <property type="entry name" value="Sig_transdc_His_kin-like_C"/>
</dbReference>
<keyword evidence="4" id="KW-0597">Phosphoprotein</keyword>
<dbReference type="Gene3D" id="1.10.287.130">
    <property type="match status" value="1"/>
</dbReference>
<dbReference type="EC" id="2.7.13.3" evidence="3"/>
<dbReference type="InterPro" id="IPR036890">
    <property type="entry name" value="HATPase_C_sf"/>
</dbReference>
<name>A0A1H5SV09_NITMU</name>
<proteinExistence type="predicted"/>
<feature type="transmembrane region" description="Helical" evidence="11">
    <location>
        <begin position="153"/>
        <end position="178"/>
    </location>
</feature>
<evidence type="ECO:0000256" key="8">
    <source>
        <dbReference type="ARBA" id="ARBA00022989"/>
    </source>
</evidence>
<dbReference type="OrthoDB" id="9121563at2"/>
<dbReference type="EMBL" id="FNVK01000003">
    <property type="protein sequence ID" value="SEF54422.1"/>
    <property type="molecule type" value="Genomic_DNA"/>
</dbReference>
<evidence type="ECO:0000259" key="13">
    <source>
        <dbReference type="PROSITE" id="PS50885"/>
    </source>
</evidence>
<dbReference type="SUPFAM" id="SSF55874">
    <property type="entry name" value="ATPase domain of HSP90 chaperone/DNA topoisomerase II/histidine kinase"/>
    <property type="match status" value="1"/>
</dbReference>
<evidence type="ECO:0000256" key="3">
    <source>
        <dbReference type="ARBA" id="ARBA00012438"/>
    </source>
</evidence>
<dbReference type="Pfam" id="PF02518">
    <property type="entry name" value="HATPase_c"/>
    <property type="match status" value="1"/>
</dbReference>
<feature type="domain" description="HAMP" evidence="13">
    <location>
        <begin position="175"/>
        <end position="229"/>
    </location>
</feature>
<gene>
    <name evidence="14" type="ORF">SAMN05216403_10378</name>
</gene>
<organism evidence="14 15">
    <name type="scientific">Nitrosospira multiformis (strain ATCC 25196 / NCIMB 11849 / C 71)</name>
    <dbReference type="NCBI Taxonomy" id="323848"/>
    <lineage>
        <taxon>Bacteria</taxon>
        <taxon>Pseudomonadati</taxon>
        <taxon>Pseudomonadota</taxon>
        <taxon>Betaproteobacteria</taxon>
        <taxon>Nitrosomonadales</taxon>
        <taxon>Nitrosomonadaceae</taxon>
        <taxon>Nitrosospira</taxon>
    </lineage>
</organism>
<dbReference type="AlphaFoldDB" id="A0A1H5SV09"/>
<dbReference type="InterPro" id="IPR003660">
    <property type="entry name" value="HAMP_dom"/>
</dbReference>
<reference evidence="14 15" key="1">
    <citation type="submission" date="2016-10" db="EMBL/GenBank/DDBJ databases">
        <authorList>
            <person name="de Groot N.N."/>
        </authorList>
    </citation>
    <scope>NUCLEOTIDE SEQUENCE [LARGE SCALE GENOMIC DNA]</scope>
    <source>
        <strain evidence="14 15">Nl13</strain>
    </source>
</reference>
<dbReference type="SMART" id="SM00388">
    <property type="entry name" value="HisKA"/>
    <property type="match status" value="1"/>
</dbReference>
<evidence type="ECO:0000256" key="11">
    <source>
        <dbReference type="SAM" id="Phobius"/>
    </source>
</evidence>
<dbReference type="InterPro" id="IPR005467">
    <property type="entry name" value="His_kinase_dom"/>
</dbReference>
<dbReference type="CDD" id="cd00082">
    <property type="entry name" value="HisKA"/>
    <property type="match status" value="1"/>
</dbReference>
<dbReference type="GO" id="GO:0005886">
    <property type="term" value="C:plasma membrane"/>
    <property type="evidence" value="ECO:0007669"/>
    <property type="project" value="TreeGrafter"/>
</dbReference>
<evidence type="ECO:0000256" key="7">
    <source>
        <dbReference type="ARBA" id="ARBA00022777"/>
    </source>
</evidence>
<dbReference type="GO" id="GO:0000155">
    <property type="term" value="F:phosphorelay sensor kinase activity"/>
    <property type="evidence" value="ECO:0007669"/>
    <property type="project" value="InterPro"/>
</dbReference>
<keyword evidence="10 11" id="KW-0472">Membrane</keyword>
<dbReference type="InterPro" id="IPR003594">
    <property type="entry name" value="HATPase_dom"/>
</dbReference>
<keyword evidence="9" id="KW-0902">Two-component regulatory system</keyword>
<dbReference type="Gene3D" id="6.10.340.10">
    <property type="match status" value="1"/>
</dbReference>
<dbReference type="Pfam" id="PF00512">
    <property type="entry name" value="HisKA"/>
    <property type="match status" value="1"/>
</dbReference>
<sequence length="438" mass="49134">MIQSKPFTVSAIGFPRVPVIRRGLRLRVALAFAIFCIVVVGTLGVSLYIASDDIEEAHIEQIIETEMDYLLQRYREHVDFVPQEGSNLEKYIIHDPSEESRLPSYLQGLSYRRHKVFRGPEEVRVAVHHVDGVKFLVAYEIGLHEARQRELKLLIVLSLISVVGVAVVVGYLLAGVLVKQVTDLAEQVRHLAPGDIQGETLTQPGQDEEVAQLARALDDYQSRITRMLRREQEFTANISHELRTPITTILTSCELLVAEPNLSERARMRIGMIESAATRMGEQLQALLFLAREQSLGVMEPVDLAECVYDAAESICGEIYRKHLTFEVTVEPKAMLTLNRQAIHTALVNLLRNAVQYTNSGFIRVNFKGNRLSISDSGIGIEPSYLPLLYERFFRGSTQGEGLGIGLAIVKRICDYYGWSIEVESMPGQGATFHIVFP</sequence>
<keyword evidence="8 11" id="KW-1133">Transmembrane helix</keyword>
<comment type="catalytic activity">
    <reaction evidence="1">
        <text>ATP + protein L-histidine = ADP + protein N-phospho-L-histidine.</text>
        <dbReference type="EC" id="2.7.13.3"/>
    </reaction>
</comment>
<evidence type="ECO:0000256" key="9">
    <source>
        <dbReference type="ARBA" id="ARBA00023012"/>
    </source>
</evidence>
<dbReference type="SUPFAM" id="SSF47384">
    <property type="entry name" value="Homodimeric domain of signal transducing histidine kinase"/>
    <property type="match status" value="1"/>
</dbReference>
<evidence type="ECO:0000256" key="4">
    <source>
        <dbReference type="ARBA" id="ARBA00022553"/>
    </source>
</evidence>
<evidence type="ECO:0000256" key="10">
    <source>
        <dbReference type="ARBA" id="ARBA00023136"/>
    </source>
</evidence>
<dbReference type="SMART" id="SM00387">
    <property type="entry name" value="HATPase_c"/>
    <property type="match status" value="1"/>
</dbReference>
<dbReference type="PROSITE" id="PS50885">
    <property type="entry name" value="HAMP"/>
    <property type="match status" value="1"/>
</dbReference>
<evidence type="ECO:0000256" key="6">
    <source>
        <dbReference type="ARBA" id="ARBA00022692"/>
    </source>
</evidence>
<evidence type="ECO:0000256" key="5">
    <source>
        <dbReference type="ARBA" id="ARBA00022679"/>
    </source>
</evidence>
<dbReference type="PANTHER" id="PTHR45436">
    <property type="entry name" value="SENSOR HISTIDINE KINASE YKOH"/>
    <property type="match status" value="1"/>
</dbReference>
<evidence type="ECO:0000259" key="12">
    <source>
        <dbReference type="PROSITE" id="PS50109"/>
    </source>
</evidence>
<dbReference type="Gene3D" id="3.30.565.10">
    <property type="entry name" value="Histidine kinase-like ATPase, C-terminal domain"/>
    <property type="match status" value="1"/>
</dbReference>
<protein>
    <recommendedName>
        <fullName evidence="3">histidine kinase</fullName>
        <ecNumber evidence="3">2.7.13.3</ecNumber>
    </recommendedName>
</protein>
<comment type="subcellular location">
    <subcellularLocation>
        <location evidence="2">Membrane</location>
    </subcellularLocation>
</comment>
<dbReference type="Proteomes" id="UP000236751">
    <property type="component" value="Unassembled WGS sequence"/>
</dbReference>